<evidence type="ECO:0000256" key="4">
    <source>
        <dbReference type="ARBA" id="ARBA00022540"/>
    </source>
</evidence>
<keyword evidence="6" id="KW-0677">Repeat</keyword>
<dbReference type="GO" id="GO:0003743">
    <property type="term" value="F:translation initiation factor activity"/>
    <property type="evidence" value="ECO:0007669"/>
    <property type="project" value="UniProtKB-UniRule"/>
</dbReference>
<protein>
    <recommendedName>
        <fullName evidence="3 10">Eukaryotic translation initiation factor 2A</fullName>
        <shortName evidence="10">eIF-2A</shortName>
    </recommendedName>
</protein>
<evidence type="ECO:0000256" key="10">
    <source>
        <dbReference type="PIRNR" id="PIRNR017222"/>
    </source>
</evidence>
<reference evidence="13" key="1">
    <citation type="submission" date="2022-01" db="EMBL/GenBank/DDBJ databases">
        <authorList>
            <person name="King R."/>
        </authorList>
    </citation>
    <scope>NUCLEOTIDE SEQUENCE</scope>
</reference>
<dbReference type="PIRSF" id="PIRSF017222">
    <property type="entry name" value="eIF2A"/>
    <property type="match status" value="1"/>
</dbReference>
<dbReference type="PANTHER" id="PTHR13227:SF0">
    <property type="entry name" value="EUKARYOTIC TRANSLATION INITIATION FACTOR 2A"/>
    <property type="match status" value="1"/>
</dbReference>
<keyword evidence="5" id="KW-0853">WD repeat</keyword>
<keyword evidence="9" id="KW-0175">Coiled coil</keyword>
<dbReference type="FunFam" id="2.130.10.10:FF:000149">
    <property type="entry name" value="Eukaryotic translation initiation factor 2A"/>
    <property type="match status" value="1"/>
</dbReference>
<keyword evidence="4 10" id="KW-0396">Initiation factor</keyword>
<dbReference type="GO" id="GO:0006417">
    <property type="term" value="P:regulation of translation"/>
    <property type="evidence" value="ECO:0007669"/>
    <property type="project" value="UniProtKB-KW"/>
</dbReference>
<evidence type="ECO:0000256" key="1">
    <source>
        <dbReference type="ARBA" id="ARBA00003993"/>
    </source>
</evidence>
<dbReference type="GO" id="GO:0000049">
    <property type="term" value="F:tRNA binding"/>
    <property type="evidence" value="ECO:0007669"/>
    <property type="project" value="UniProtKB-UniRule"/>
</dbReference>
<organism evidence="13 14">
    <name type="scientific">Nezara viridula</name>
    <name type="common">Southern green stink bug</name>
    <name type="synonym">Cimex viridulus</name>
    <dbReference type="NCBI Taxonomy" id="85310"/>
    <lineage>
        <taxon>Eukaryota</taxon>
        <taxon>Metazoa</taxon>
        <taxon>Ecdysozoa</taxon>
        <taxon>Arthropoda</taxon>
        <taxon>Hexapoda</taxon>
        <taxon>Insecta</taxon>
        <taxon>Pterygota</taxon>
        <taxon>Neoptera</taxon>
        <taxon>Paraneoptera</taxon>
        <taxon>Hemiptera</taxon>
        <taxon>Heteroptera</taxon>
        <taxon>Panheteroptera</taxon>
        <taxon>Pentatomomorpha</taxon>
        <taxon>Pentatomoidea</taxon>
        <taxon>Pentatomidae</taxon>
        <taxon>Pentatominae</taxon>
        <taxon>Nezara</taxon>
    </lineage>
</organism>
<dbReference type="GO" id="GO:0022627">
    <property type="term" value="C:cytosolic small ribosomal subunit"/>
    <property type="evidence" value="ECO:0007669"/>
    <property type="project" value="TreeGrafter"/>
</dbReference>
<evidence type="ECO:0000256" key="9">
    <source>
        <dbReference type="ARBA" id="ARBA00023054"/>
    </source>
</evidence>
<feature type="compositionally biased region" description="Basic residues" evidence="11">
    <location>
        <begin position="474"/>
        <end position="486"/>
    </location>
</feature>
<evidence type="ECO:0000256" key="7">
    <source>
        <dbReference type="ARBA" id="ARBA00022845"/>
    </source>
</evidence>
<feature type="region of interest" description="Disordered" evidence="11">
    <location>
        <begin position="459"/>
        <end position="505"/>
    </location>
</feature>
<dbReference type="GO" id="GO:0043022">
    <property type="term" value="F:ribosome binding"/>
    <property type="evidence" value="ECO:0007669"/>
    <property type="project" value="UniProtKB-UniRule"/>
</dbReference>
<sequence length="572" mass="64543">MASAAPVVAVRGSTGISIHHGPPNYELISNFKREDSKSCKCMLFSPQGEYFAWANGKKVTIVSTSTWEVLAEMDRPRVCTLQFSPKGTYLMTWETFAVSQEKPEGTPNLNIYESATGKHLVAFEQKKQTGWEPIWTGDETLVSRSVKNDVLFYKPEKINEIENRIANQRVHQYSISPAGSPYYVLCYVPGKQGQPSLGKLFQYPKFDTPIACKSFFQADKVDMYWNKKGTGVLLMTSVEVDKSGSSYYGKQTLHFITPKGENSIVQLGKEGPIHCVAWSPQSHEFCVVYGFMPAKATLFNLKCEPVFELGSGPRNSIYYNPYGNILLLGGFGNLPGTVELWEAPARKLINKMTAADTTLLVWSPEGTHFLTATTAPRLRMCNGFKMWHYSGTLLYERPWNKQEELWEVCWQNFPDGTFKPPLISYKPVEGIAPTQPQASKEVYRPPVARGLTVNFKLHEDETPPQQSQQSKTALKLKKKREAKKAAKAAQHDQSPERPPTTGAVNNGLKAHLEEFTTDDPVKMKKIGRLRSKLMEIERLKEQQKSGRQLEINQLEKIKKEDQLLSELRSLSL</sequence>
<accession>A0A9P0MQE8</accession>
<dbReference type="GO" id="GO:0003729">
    <property type="term" value="F:mRNA binding"/>
    <property type="evidence" value="ECO:0007669"/>
    <property type="project" value="TreeGrafter"/>
</dbReference>
<gene>
    <name evidence="13" type="ORF">NEZAVI_LOCUS12015</name>
</gene>
<proteinExistence type="inferred from homology"/>
<comment type="function">
    <text evidence="1 10">Functions in the early steps of protein synthesis of a small number of specific mRNAs. Acts by directing the binding of methionyl-tRNAi to 40S ribosomal subunits. In contrast to the eIF-2 complex, it binds methionyl-tRNAi to 40S subunits in a codon-dependent manner, whereas the eIF-2 complex binds methionyl-tRNAi to 40S subunits in a GTP-dependent manner.</text>
</comment>
<dbReference type="Gene3D" id="2.130.10.10">
    <property type="entry name" value="YVTN repeat-like/Quinoprotein amine dehydrogenase"/>
    <property type="match status" value="2"/>
</dbReference>
<evidence type="ECO:0000256" key="3">
    <source>
        <dbReference type="ARBA" id="ARBA00013819"/>
    </source>
</evidence>
<comment type="similarity">
    <text evidence="2 10">Belongs to the WD repeat EIF2A family.</text>
</comment>
<dbReference type="Proteomes" id="UP001152798">
    <property type="component" value="Chromosome 5"/>
</dbReference>
<dbReference type="SUPFAM" id="SSF82171">
    <property type="entry name" value="DPP6 N-terminal domain-like"/>
    <property type="match status" value="1"/>
</dbReference>
<name>A0A9P0MQE8_NEZVI</name>
<evidence type="ECO:0000256" key="8">
    <source>
        <dbReference type="ARBA" id="ARBA00022917"/>
    </source>
</evidence>
<dbReference type="OrthoDB" id="2194683at2759"/>
<evidence type="ECO:0000259" key="12">
    <source>
        <dbReference type="Pfam" id="PF08662"/>
    </source>
</evidence>
<dbReference type="InterPro" id="IPR013979">
    <property type="entry name" value="TIF_beta_prop-like"/>
</dbReference>
<dbReference type="InterPro" id="IPR011387">
    <property type="entry name" value="TIF2A"/>
</dbReference>
<dbReference type="InterPro" id="IPR015943">
    <property type="entry name" value="WD40/YVTN_repeat-like_dom_sf"/>
</dbReference>
<evidence type="ECO:0000256" key="6">
    <source>
        <dbReference type="ARBA" id="ARBA00022737"/>
    </source>
</evidence>
<dbReference type="Pfam" id="PF08662">
    <property type="entry name" value="eIF2A"/>
    <property type="match status" value="1"/>
</dbReference>
<dbReference type="EMBL" id="OV725081">
    <property type="protein sequence ID" value="CAH1403403.1"/>
    <property type="molecule type" value="Genomic_DNA"/>
</dbReference>
<keyword evidence="8 10" id="KW-0648">Protein biosynthesis</keyword>
<evidence type="ECO:0000256" key="5">
    <source>
        <dbReference type="ARBA" id="ARBA00022574"/>
    </source>
</evidence>
<evidence type="ECO:0000313" key="13">
    <source>
        <dbReference type="EMBL" id="CAH1403403.1"/>
    </source>
</evidence>
<evidence type="ECO:0000313" key="14">
    <source>
        <dbReference type="Proteomes" id="UP001152798"/>
    </source>
</evidence>
<keyword evidence="14" id="KW-1185">Reference proteome</keyword>
<keyword evidence="7 10" id="KW-0810">Translation regulation</keyword>
<evidence type="ECO:0000256" key="2">
    <source>
        <dbReference type="ARBA" id="ARBA00009573"/>
    </source>
</evidence>
<dbReference type="AlphaFoldDB" id="A0A9P0MQE8"/>
<evidence type="ECO:0000256" key="11">
    <source>
        <dbReference type="SAM" id="MobiDB-lite"/>
    </source>
</evidence>
<feature type="domain" description="Translation initiation factor beta propellor-like" evidence="12">
    <location>
        <begin position="213"/>
        <end position="408"/>
    </location>
</feature>
<dbReference type="PANTHER" id="PTHR13227">
    <property type="entry name" value="EUKARYOTIC TRANSLATION INITIATION FACTOR 2A"/>
    <property type="match status" value="1"/>
</dbReference>